<keyword evidence="4" id="KW-1185">Reference proteome</keyword>
<dbReference type="EMBL" id="GL629782">
    <property type="protein sequence ID" value="EFX02071.1"/>
    <property type="molecule type" value="Genomic_DNA"/>
</dbReference>
<proteinExistence type="predicted"/>
<dbReference type="Proteomes" id="UP000007796">
    <property type="component" value="Unassembled WGS sequence"/>
</dbReference>
<feature type="transmembrane region" description="Helical" evidence="2">
    <location>
        <begin position="148"/>
        <end position="168"/>
    </location>
</feature>
<sequence>MVSSASAVSPPQPGKPSSAANDAILRNALRYTMSAREYAALHKYVLSRSRMVRRHVPSVETVGRIMGGPPVKKKKKDKEKDKEEAETSSAPKTGAIVGADDFNTRAVRHALRVFAATASGMRLFGAIQRRFLGDKTSKKKPLHKLPTVRLSLSLSTILLMYRLLFRFFTRLRTTLLDPAALPFRSRNPRTAAALTSSYAPAAGASLAGLALGIAPARFRMMLALLAVFRGLEFAWNAAEDTGAIWGVDMVPVAVRSAMGAAAGALVGDNGDSAMIGSCSSSSGNDGVVLRARPRQRPWWWGSWMLQPFAVGQMLYAAVFDRDCFPSLPLGKFVLGQMEATDTYLHTAPVDASASVVAGWPGPAAVMDALAAMARAQWPAFASPILFPGKEAEQVVTLAASSPAVAAVMPSLVARAHPLVASLSCATLHPDDPSCGRTQLLFWLRSFPAYARAFLVLYTALQLPRLPQLAAALHDAPLRAIQQLVVARALRSATMLTGALSTAWASLCVFQAWLPRRVLATQRVYLGGFVAGLWAWLERRHGHAVFLYSARASFESFVRMGVKRGWWRSPARSGGDVAVFVAALLLAGTAYEREPRALREPAWRKGISWSREREA</sequence>
<feature type="transmembrane region" description="Helical" evidence="2">
    <location>
        <begin position="191"/>
        <end position="214"/>
    </location>
</feature>
<keyword evidence="2" id="KW-0472">Membrane</keyword>
<dbReference type="HOGENOM" id="CLU_038406_0_0_1"/>
<dbReference type="OrthoDB" id="291792at2759"/>
<organism evidence="4">
    <name type="scientific">Grosmannia clavigera (strain kw1407 / UAMH 11150)</name>
    <name type="common">Blue stain fungus</name>
    <name type="synonym">Graphiocladiella clavigera</name>
    <dbReference type="NCBI Taxonomy" id="655863"/>
    <lineage>
        <taxon>Eukaryota</taxon>
        <taxon>Fungi</taxon>
        <taxon>Dikarya</taxon>
        <taxon>Ascomycota</taxon>
        <taxon>Pezizomycotina</taxon>
        <taxon>Sordariomycetes</taxon>
        <taxon>Sordariomycetidae</taxon>
        <taxon>Ophiostomatales</taxon>
        <taxon>Ophiostomataceae</taxon>
        <taxon>Leptographium</taxon>
    </lineage>
</organism>
<dbReference type="GeneID" id="25975075"/>
<dbReference type="InParanoid" id="F0XJS1"/>
<feature type="region of interest" description="Disordered" evidence="1">
    <location>
        <begin position="1"/>
        <end position="21"/>
    </location>
</feature>
<protein>
    <submittedName>
        <fullName evidence="3">Uncharacterized protein</fullName>
    </submittedName>
</protein>
<dbReference type="AlphaFoldDB" id="F0XJS1"/>
<dbReference type="PANTHER" id="PTHR12459">
    <property type="entry name" value="TRANSMEMBRANE PROTEIN 135-RELATED"/>
    <property type="match status" value="1"/>
</dbReference>
<evidence type="ECO:0000313" key="3">
    <source>
        <dbReference type="EMBL" id="EFX02071.1"/>
    </source>
</evidence>
<gene>
    <name evidence="3" type="ORF">CMQ_2120</name>
</gene>
<keyword evidence="2" id="KW-1133">Transmembrane helix</keyword>
<accession>F0XJS1</accession>
<keyword evidence="2" id="KW-0812">Transmembrane</keyword>
<reference evidence="3 4" key="1">
    <citation type="journal article" date="2011" name="Proc. Natl. Acad. Sci. U.S.A.">
        <title>Genome and transcriptome analyses of the mountain pine beetle-fungal symbiont Grosmannia clavigera, a lodgepole pine pathogen.</title>
        <authorList>
            <person name="DiGuistini S."/>
            <person name="Wang Y."/>
            <person name="Liao N.Y."/>
            <person name="Taylor G."/>
            <person name="Tanguay P."/>
            <person name="Feau N."/>
            <person name="Henrissat B."/>
            <person name="Chan S.K."/>
            <person name="Hesse-Orce U."/>
            <person name="Alamouti S.M."/>
            <person name="Tsui C.K.M."/>
            <person name="Docking R.T."/>
            <person name="Levasseur A."/>
            <person name="Haridas S."/>
            <person name="Robertson G."/>
            <person name="Birol I."/>
            <person name="Holt R.A."/>
            <person name="Marra M.A."/>
            <person name="Hamelin R.C."/>
            <person name="Hirst M."/>
            <person name="Jones S.J.M."/>
            <person name="Bohlmann J."/>
            <person name="Breuil C."/>
        </authorList>
    </citation>
    <scope>NUCLEOTIDE SEQUENCE [LARGE SCALE GENOMIC DNA]</scope>
    <source>
        <strain evidence="4">kw1407 / UAMH 11150</strain>
    </source>
</reference>
<name>F0XJS1_GROCL</name>
<dbReference type="InterPro" id="IPR026749">
    <property type="entry name" value="Tmem135"/>
</dbReference>
<evidence type="ECO:0000256" key="1">
    <source>
        <dbReference type="SAM" id="MobiDB-lite"/>
    </source>
</evidence>
<dbReference type="PANTHER" id="PTHR12459:SF19">
    <property type="entry name" value="TRANSMEMBRANE PROTEIN 135 N-TERMINAL DOMAIN-CONTAINING PROTEIN"/>
    <property type="match status" value="1"/>
</dbReference>
<dbReference type="eggNOG" id="ENOG502RQQG">
    <property type="taxonomic scope" value="Eukaryota"/>
</dbReference>
<feature type="region of interest" description="Disordered" evidence="1">
    <location>
        <begin position="61"/>
        <end position="92"/>
    </location>
</feature>
<evidence type="ECO:0000313" key="4">
    <source>
        <dbReference type="Proteomes" id="UP000007796"/>
    </source>
</evidence>
<evidence type="ECO:0000256" key="2">
    <source>
        <dbReference type="SAM" id="Phobius"/>
    </source>
</evidence>
<dbReference type="RefSeq" id="XP_014171553.1">
    <property type="nucleotide sequence ID" value="XM_014316078.1"/>
</dbReference>